<gene>
    <name evidence="1" type="ORF">TVY486_0804360</name>
</gene>
<dbReference type="EMBL" id="HE573024">
    <property type="protein sequence ID" value="CCC49828.1"/>
    <property type="molecule type" value="Genomic_DNA"/>
</dbReference>
<dbReference type="AlphaFoldDB" id="G0U173"/>
<evidence type="ECO:0000313" key="1">
    <source>
        <dbReference type="EMBL" id="CCC49828.1"/>
    </source>
</evidence>
<name>G0U173_TRYVY</name>
<accession>G0U173</accession>
<proteinExistence type="predicted"/>
<organism evidence="1">
    <name type="scientific">Trypanosoma vivax (strain Y486)</name>
    <dbReference type="NCBI Taxonomy" id="1055687"/>
    <lineage>
        <taxon>Eukaryota</taxon>
        <taxon>Discoba</taxon>
        <taxon>Euglenozoa</taxon>
        <taxon>Kinetoplastea</taxon>
        <taxon>Metakinetoplastina</taxon>
        <taxon>Trypanosomatida</taxon>
        <taxon>Trypanosomatidae</taxon>
        <taxon>Trypanosoma</taxon>
        <taxon>Duttonella</taxon>
    </lineage>
</organism>
<dbReference type="VEuPathDB" id="TriTrypDB:TvY486_0804360"/>
<reference evidence="1" key="1">
    <citation type="journal article" date="2012" name="Proc. Natl. Acad. Sci. U.S.A.">
        <title>Antigenic diversity is generated by distinct evolutionary mechanisms in African trypanosome species.</title>
        <authorList>
            <person name="Jackson A.P."/>
            <person name="Berry A."/>
            <person name="Aslett M."/>
            <person name="Allison H.C."/>
            <person name="Burton P."/>
            <person name="Vavrova-Anderson J."/>
            <person name="Brown R."/>
            <person name="Browne H."/>
            <person name="Corton N."/>
            <person name="Hauser H."/>
            <person name="Gamble J."/>
            <person name="Gilderthorp R."/>
            <person name="Marcello L."/>
            <person name="McQuillan J."/>
            <person name="Otto T.D."/>
            <person name="Quail M.A."/>
            <person name="Sanders M.J."/>
            <person name="van Tonder A."/>
            <person name="Ginger M.L."/>
            <person name="Field M.C."/>
            <person name="Barry J.D."/>
            <person name="Hertz-Fowler C."/>
            <person name="Berriman M."/>
        </authorList>
    </citation>
    <scope>NUCLEOTIDE SEQUENCE</scope>
    <source>
        <strain evidence="1">Y486</strain>
    </source>
</reference>
<protein>
    <submittedName>
        <fullName evidence="1">Uncharacterized protein</fullName>
    </submittedName>
</protein>
<sequence length="142" mass="15783">MVAAENGILKALRVQTAAETRGLSAQRGESDAQQLQQCADTVFHAHTAGERQENNDPLMANVGLRGMQVLRGKLSDASFKPEEKIRTHEGALEYLTATSPRQLLTARRVFPMPPRPVFCCKTRGMQWWYGCGLLAKWASRKA</sequence>